<dbReference type="Proteomes" id="UP000007800">
    <property type="component" value="Unassembled WGS sequence"/>
</dbReference>
<accession>C5KV85</accession>
<evidence type="ECO:0008006" key="4">
    <source>
        <dbReference type="Google" id="ProtNLM"/>
    </source>
</evidence>
<dbReference type="EMBL" id="GG676416">
    <property type="protein sequence ID" value="EER11631.1"/>
    <property type="molecule type" value="Genomic_DNA"/>
</dbReference>
<evidence type="ECO:0000313" key="3">
    <source>
        <dbReference type="Proteomes" id="UP000007800"/>
    </source>
</evidence>
<organism evidence="3">
    <name type="scientific">Perkinsus marinus (strain ATCC 50983 / TXsc)</name>
    <dbReference type="NCBI Taxonomy" id="423536"/>
    <lineage>
        <taxon>Eukaryota</taxon>
        <taxon>Sar</taxon>
        <taxon>Alveolata</taxon>
        <taxon>Perkinsozoa</taxon>
        <taxon>Perkinsea</taxon>
        <taxon>Perkinsida</taxon>
        <taxon>Perkinsidae</taxon>
        <taxon>Perkinsus</taxon>
    </lineage>
</organism>
<dbReference type="InParanoid" id="C5KV85"/>
<reference evidence="2 3" key="1">
    <citation type="submission" date="2008-07" db="EMBL/GenBank/DDBJ databases">
        <authorList>
            <person name="El-Sayed N."/>
            <person name="Caler E."/>
            <person name="Inman J."/>
            <person name="Amedeo P."/>
            <person name="Hass B."/>
            <person name="Wortman J."/>
        </authorList>
    </citation>
    <scope>NUCLEOTIDE SEQUENCE [LARGE SCALE GENOMIC DNA]</scope>
    <source>
        <strain evidence="3">ATCC 50983 / TXsc</strain>
    </source>
</reference>
<name>C5KV85_PERM5</name>
<dbReference type="RefSeq" id="XP_002779836.1">
    <property type="nucleotide sequence ID" value="XM_002779790.1"/>
</dbReference>
<evidence type="ECO:0000313" key="2">
    <source>
        <dbReference type="EMBL" id="EER11631.1"/>
    </source>
</evidence>
<gene>
    <name evidence="2" type="ORF">Pmar_PMAR009846</name>
</gene>
<dbReference type="GeneID" id="9047045"/>
<feature type="region of interest" description="Disordered" evidence="1">
    <location>
        <begin position="120"/>
        <end position="152"/>
    </location>
</feature>
<dbReference type="AlphaFoldDB" id="C5KV85"/>
<sequence length="328" mass="35723">MDYLLARLLELEAIPLRGVRAFVSNWASAMVSNDAGVEGSGSPAAAQAPLDFARAILSMVLHAGLVHGMPIRPLLWLASALAVISTKRKYRLVRSIELGNDRDYFDALFEALIADTAMGGAGSATNRSPSIAGAVSPTGDGEPSSTASHSRRQAPLNVFKLPLEYTEFEGPTSATPYSAFKGGVQTSIRFYGIDNERDCMLFLFRHIGKSLRSELITHLGTAQPAPSAVWGYLDSRFLETDTSEKASERWESLKQNTGEKVDEYYARIKSEWLLFSRVSGVTLPLPFVSTKFVGGLLPEIKAPLETSCGHLLSKLPLEEARDAALYHE</sequence>
<evidence type="ECO:0000256" key="1">
    <source>
        <dbReference type="SAM" id="MobiDB-lite"/>
    </source>
</evidence>
<keyword evidence="3" id="KW-1185">Reference proteome</keyword>
<dbReference type="OrthoDB" id="468096at2759"/>
<proteinExistence type="predicted"/>
<protein>
    <recommendedName>
        <fullName evidence="4">Retrotransposon gag domain-containing protein</fullName>
    </recommendedName>
</protein>